<dbReference type="EMBL" id="AUWU02000007">
    <property type="protein sequence ID" value="KAH0570798.1"/>
    <property type="molecule type" value="Genomic_DNA"/>
</dbReference>
<comment type="caution">
    <text evidence="1">The sequence shown here is derived from an EMBL/GenBank/DDBJ whole genome shotgun (WGS) entry which is preliminary data.</text>
</comment>
<dbReference type="KEGG" id="ssao:94301111"/>
<name>A0A9P8LMB6_9EUKA</name>
<dbReference type="AlphaFoldDB" id="A0A9P8LMB6"/>
<protein>
    <submittedName>
        <fullName evidence="1">Uncharacterized protein</fullName>
    </submittedName>
</protein>
<accession>A0A9P8LMB6</accession>
<dbReference type="GeneID" id="94301111"/>
<sequence length="74" mass="8708">MENYNYTYKMIRNKRILPPLSNHNTKLMALTSVAISQSILQRGINISFNLELSDDNDFNFDQQNIQSLKRLVFK</sequence>
<dbReference type="Proteomes" id="UP000018208">
    <property type="component" value="Unassembled WGS sequence"/>
</dbReference>
<gene>
    <name evidence="1" type="ORF">SS50377_27088</name>
</gene>
<evidence type="ECO:0000313" key="2">
    <source>
        <dbReference type="Proteomes" id="UP000018208"/>
    </source>
</evidence>
<dbReference type="RefSeq" id="XP_067761571.1">
    <property type="nucleotide sequence ID" value="XM_067910884.1"/>
</dbReference>
<reference evidence="1 2" key="1">
    <citation type="journal article" date="2014" name="PLoS Genet.">
        <title>The Genome of Spironucleus salmonicida Highlights a Fish Pathogen Adapted to Fluctuating Environments.</title>
        <authorList>
            <person name="Xu F."/>
            <person name="Jerlstrom-Hultqvist J."/>
            <person name="Einarsson E."/>
            <person name="Astvaldsson A."/>
            <person name="Svard S.G."/>
            <person name="Andersson J.O."/>
        </authorList>
    </citation>
    <scope>NUCLEOTIDE SEQUENCE [LARGE SCALE GENOMIC DNA]</scope>
    <source>
        <strain evidence="1 2">ATCC 50377</strain>
    </source>
</reference>
<keyword evidence="2" id="KW-1185">Reference proteome</keyword>
<evidence type="ECO:0000313" key="1">
    <source>
        <dbReference type="EMBL" id="KAH0570798.1"/>
    </source>
</evidence>
<organism evidence="1 2">
    <name type="scientific">Spironucleus salmonicida</name>
    <dbReference type="NCBI Taxonomy" id="348837"/>
    <lineage>
        <taxon>Eukaryota</taxon>
        <taxon>Metamonada</taxon>
        <taxon>Diplomonadida</taxon>
        <taxon>Hexamitidae</taxon>
        <taxon>Hexamitinae</taxon>
        <taxon>Spironucleus</taxon>
    </lineage>
</organism>
<proteinExistence type="predicted"/>